<keyword evidence="7" id="KW-0539">Nucleus</keyword>
<feature type="region of interest" description="Disordered" evidence="8">
    <location>
        <begin position="161"/>
        <end position="182"/>
    </location>
</feature>
<dbReference type="KEGG" id="asau:88172981"/>
<feature type="compositionally biased region" description="Polar residues" evidence="8">
    <location>
        <begin position="784"/>
        <end position="794"/>
    </location>
</feature>
<dbReference type="AlphaFoldDB" id="A0AAX4H8R8"/>
<organism evidence="11 12">
    <name type="scientific">Australozyma saopauloensis</name>
    <dbReference type="NCBI Taxonomy" id="291208"/>
    <lineage>
        <taxon>Eukaryota</taxon>
        <taxon>Fungi</taxon>
        <taxon>Dikarya</taxon>
        <taxon>Ascomycota</taxon>
        <taxon>Saccharomycotina</taxon>
        <taxon>Pichiomycetes</taxon>
        <taxon>Metschnikowiaceae</taxon>
        <taxon>Australozyma</taxon>
    </lineage>
</organism>
<keyword evidence="12" id="KW-1185">Reference proteome</keyword>
<evidence type="ECO:0000256" key="9">
    <source>
        <dbReference type="SAM" id="Phobius"/>
    </source>
</evidence>
<protein>
    <recommendedName>
        <fullName evidence="10">Zn(2)-C6 fungal-type domain-containing protein</fullName>
    </recommendedName>
</protein>
<evidence type="ECO:0000313" key="12">
    <source>
        <dbReference type="Proteomes" id="UP001338582"/>
    </source>
</evidence>
<dbReference type="SMART" id="SM00066">
    <property type="entry name" value="GAL4"/>
    <property type="match status" value="1"/>
</dbReference>
<dbReference type="Pfam" id="PF00172">
    <property type="entry name" value="Zn_clus"/>
    <property type="match status" value="1"/>
</dbReference>
<keyword evidence="9" id="KW-0812">Transmembrane</keyword>
<dbReference type="GO" id="GO:0045944">
    <property type="term" value="P:positive regulation of transcription by RNA polymerase II"/>
    <property type="evidence" value="ECO:0007669"/>
    <property type="project" value="TreeGrafter"/>
</dbReference>
<feature type="region of interest" description="Disordered" evidence="8">
    <location>
        <begin position="753"/>
        <end position="796"/>
    </location>
</feature>
<keyword evidence="5" id="KW-0238">DNA-binding</keyword>
<evidence type="ECO:0000256" key="5">
    <source>
        <dbReference type="ARBA" id="ARBA00023125"/>
    </source>
</evidence>
<dbReference type="GO" id="GO:0006351">
    <property type="term" value="P:DNA-templated transcription"/>
    <property type="evidence" value="ECO:0007669"/>
    <property type="project" value="InterPro"/>
</dbReference>
<dbReference type="InterPro" id="IPR036864">
    <property type="entry name" value="Zn2-C6_fun-type_DNA-bd_sf"/>
</dbReference>
<evidence type="ECO:0000256" key="3">
    <source>
        <dbReference type="ARBA" id="ARBA00022833"/>
    </source>
</evidence>
<dbReference type="EMBL" id="CP138895">
    <property type="protein sequence ID" value="WPK24636.1"/>
    <property type="molecule type" value="Genomic_DNA"/>
</dbReference>
<evidence type="ECO:0000313" key="11">
    <source>
        <dbReference type="EMBL" id="WPK24636.1"/>
    </source>
</evidence>
<accession>A0AAX4H8R8</accession>
<evidence type="ECO:0000256" key="1">
    <source>
        <dbReference type="ARBA" id="ARBA00004123"/>
    </source>
</evidence>
<evidence type="ECO:0000256" key="4">
    <source>
        <dbReference type="ARBA" id="ARBA00023015"/>
    </source>
</evidence>
<keyword evidence="2" id="KW-0479">Metal-binding</keyword>
<evidence type="ECO:0000256" key="7">
    <source>
        <dbReference type="ARBA" id="ARBA00023242"/>
    </source>
</evidence>
<dbReference type="GeneID" id="88172981"/>
<dbReference type="GO" id="GO:0008270">
    <property type="term" value="F:zinc ion binding"/>
    <property type="evidence" value="ECO:0007669"/>
    <property type="project" value="InterPro"/>
</dbReference>
<comment type="subcellular location">
    <subcellularLocation>
        <location evidence="1">Nucleus</location>
    </subcellularLocation>
</comment>
<sequence length="879" mass="99623">MPLSASVKEEYLASVSPTNLRSGENIKRRRVTRACDHCRLKKVKCDGKQPCIHCTVYSHNCTYDRPNIRNKKTMAPLPSTPQSAALLQLIALNRMPSISTINENLVLSQNILNLLFPKLQFNFLEESPQEFDYKRLQKIVMHLQARNPACVNLNEISEMYQDSDSLQPSPSTRLEQSMGSETSGDEALGAEFKLILPPKPEALQLIYTTWNKACVLFRFYHRPSLLEEVDLLYSLDPSHYTGRQQKFLPFMYSLLACGSLFSKSSNSTDKTNSTLEDDGFNYFLEARRLIDVTNVADLPSIQTIVMMILYLQCSARLSTCYSYIGIALRSALKEGLHRNLSIFQSKRRLDPIEEDTRKRLFFTIYKMDIYINSLLGLPRSISEDEFDQEFPIELDDELITRDEFLVDKQNGRLSSSACANHHTKLTMILSKIVKELYPIKVKTKPVDGEPAMNIHDKVTELEFELKLWCDNLPAELYPTDPSDSKSNDGIPEKFKLANYYLHFSFLNCKISLYRPFIHYISNGYAGTNSDPRSLIRGRNCIKVARLVVKLANKMIDENLLIGTYWFSMYTIFFSIACLIYYFHFANYNNLKNNTMGVNYAGVYFDDDLNIDMIKADIEIGKKVLNTLKNMSNSSMRIYNILNRLFEQLNRKTAANNSMRSKNHEQYPSSTEGSLMDIGINNLEGLSESNNQVPGALDVDMDKNDMKENKTGDKQFYEFFTNSAALGPEIGKDAYPNQAALMPDLSIANSPNIDVDKLQDLPSSVDNTDRPAQGEGSPADRAINSDMSADKSINNGDPLKQFMHTPLEYVPGVIDAVDAQIYGRILPPYMLEGNIRQAGSTDAHSLESARPELDIDIDGFDLNYLDPADYGSVLESLNPF</sequence>
<name>A0AAX4H8R8_9ASCO</name>
<reference evidence="11 12" key="1">
    <citation type="submission" date="2023-10" db="EMBL/GenBank/DDBJ databases">
        <title>Draft Genome Sequence of Candida saopaulonensis from a very Premature Infant with Sepsis.</title>
        <authorList>
            <person name="Ning Y."/>
            <person name="Dai R."/>
            <person name="Xiao M."/>
            <person name="Xu Y."/>
            <person name="Yan Q."/>
            <person name="Zhang L."/>
        </authorList>
    </citation>
    <scope>NUCLEOTIDE SEQUENCE [LARGE SCALE GENOMIC DNA]</scope>
    <source>
        <strain evidence="11 12">19XY460</strain>
    </source>
</reference>
<dbReference type="Gene3D" id="4.10.240.10">
    <property type="entry name" value="Zn(2)-C6 fungal-type DNA-binding domain"/>
    <property type="match status" value="1"/>
</dbReference>
<dbReference type="PROSITE" id="PS50048">
    <property type="entry name" value="ZN2_CY6_FUNGAL_2"/>
    <property type="match status" value="1"/>
</dbReference>
<dbReference type="SMART" id="SM00906">
    <property type="entry name" value="Fungal_trans"/>
    <property type="match status" value="1"/>
</dbReference>
<dbReference type="PROSITE" id="PS00463">
    <property type="entry name" value="ZN2_CY6_FUNGAL_1"/>
    <property type="match status" value="1"/>
</dbReference>
<dbReference type="GO" id="GO:0000981">
    <property type="term" value="F:DNA-binding transcription factor activity, RNA polymerase II-specific"/>
    <property type="evidence" value="ECO:0007669"/>
    <property type="project" value="InterPro"/>
</dbReference>
<dbReference type="PANTHER" id="PTHR47540">
    <property type="entry name" value="THIAMINE REPRESSIBLE GENES REGULATORY PROTEIN THI5"/>
    <property type="match status" value="1"/>
</dbReference>
<dbReference type="GO" id="GO:0043565">
    <property type="term" value="F:sequence-specific DNA binding"/>
    <property type="evidence" value="ECO:0007669"/>
    <property type="project" value="TreeGrafter"/>
</dbReference>
<dbReference type="Proteomes" id="UP001338582">
    <property type="component" value="Chromosome 2"/>
</dbReference>
<dbReference type="CDD" id="cd00067">
    <property type="entry name" value="GAL4"/>
    <property type="match status" value="1"/>
</dbReference>
<keyword evidence="9" id="KW-0472">Membrane</keyword>
<dbReference type="InterPro" id="IPR051711">
    <property type="entry name" value="Stress_Response_Reg"/>
</dbReference>
<dbReference type="Pfam" id="PF04082">
    <property type="entry name" value="Fungal_trans"/>
    <property type="match status" value="1"/>
</dbReference>
<feature type="transmembrane region" description="Helical" evidence="9">
    <location>
        <begin position="564"/>
        <end position="582"/>
    </location>
</feature>
<dbReference type="RefSeq" id="XP_062877019.1">
    <property type="nucleotide sequence ID" value="XM_063020949.1"/>
</dbReference>
<dbReference type="GO" id="GO:0005634">
    <property type="term" value="C:nucleus"/>
    <property type="evidence" value="ECO:0007669"/>
    <property type="project" value="UniProtKB-SubCell"/>
</dbReference>
<dbReference type="InterPro" id="IPR007219">
    <property type="entry name" value="XnlR_reg_dom"/>
</dbReference>
<evidence type="ECO:0000256" key="6">
    <source>
        <dbReference type="ARBA" id="ARBA00023163"/>
    </source>
</evidence>
<dbReference type="PANTHER" id="PTHR47540:SF1">
    <property type="entry name" value="ACTIVATOR OF STRESS GENES 1-RELATED"/>
    <property type="match status" value="1"/>
</dbReference>
<feature type="domain" description="Zn(2)-C6 fungal-type" evidence="10">
    <location>
        <begin position="34"/>
        <end position="63"/>
    </location>
</feature>
<proteinExistence type="predicted"/>
<dbReference type="CDD" id="cd12148">
    <property type="entry name" value="fungal_TF_MHR"/>
    <property type="match status" value="1"/>
</dbReference>
<keyword evidence="9" id="KW-1133">Transmembrane helix</keyword>
<evidence type="ECO:0000256" key="8">
    <source>
        <dbReference type="SAM" id="MobiDB-lite"/>
    </source>
</evidence>
<keyword evidence="6" id="KW-0804">Transcription</keyword>
<gene>
    <name evidence="11" type="ORF">PUMCH_001916</name>
</gene>
<evidence type="ECO:0000259" key="10">
    <source>
        <dbReference type="PROSITE" id="PS50048"/>
    </source>
</evidence>
<keyword evidence="3" id="KW-0862">Zinc</keyword>
<dbReference type="SUPFAM" id="SSF57701">
    <property type="entry name" value="Zn2/Cys6 DNA-binding domain"/>
    <property type="match status" value="1"/>
</dbReference>
<keyword evidence="4" id="KW-0805">Transcription regulation</keyword>
<evidence type="ECO:0000256" key="2">
    <source>
        <dbReference type="ARBA" id="ARBA00022723"/>
    </source>
</evidence>
<dbReference type="InterPro" id="IPR001138">
    <property type="entry name" value="Zn2Cys6_DnaBD"/>
</dbReference>